<dbReference type="Pfam" id="PF10491">
    <property type="entry name" value="Nrf1_DNA-bind"/>
    <property type="match status" value="1"/>
</dbReference>
<evidence type="ECO:0000259" key="1">
    <source>
        <dbReference type="Pfam" id="PF10491"/>
    </source>
</evidence>
<name>A0AAD9RNY4_9HYME</name>
<dbReference type="EMBL" id="JAIFRP010000030">
    <property type="protein sequence ID" value="KAK2583214.1"/>
    <property type="molecule type" value="Genomic_DNA"/>
</dbReference>
<accession>A0AAD9RNY4</accession>
<feature type="domain" description="Nuclear respiratory factor 1 NLS/DNA-binding dimerisation" evidence="1">
    <location>
        <begin position="56"/>
        <end position="171"/>
    </location>
</feature>
<comment type="caution">
    <text evidence="2">The sequence shown here is derived from an EMBL/GenBank/DDBJ whole genome shotgun (WGS) entry which is preliminary data.</text>
</comment>
<reference evidence="2" key="2">
    <citation type="journal article" date="2023" name="Commun. Biol.">
        <title>Intrasexual cuticular hydrocarbon dimorphism in a wasp sheds light on hydrocarbon biosynthesis genes in Hymenoptera.</title>
        <authorList>
            <person name="Moris V.C."/>
            <person name="Podsiadlowski L."/>
            <person name="Martin S."/>
            <person name="Oeyen J.P."/>
            <person name="Donath A."/>
            <person name="Petersen M."/>
            <person name="Wilbrandt J."/>
            <person name="Misof B."/>
            <person name="Liedtke D."/>
            <person name="Thamm M."/>
            <person name="Scheiner R."/>
            <person name="Schmitt T."/>
            <person name="Niehuis O."/>
        </authorList>
    </citation>
    <scope>NUCLEOTIDE SEQUENCE</scope>
    <source>
        <strain evidence="2">GBR_01_08_01A</strain>
    </source>
</reference>
<gene>
    <name evidence="2" type="ORF">KPH14_009233</name>
</gene>
<evidence type="ECO:0000313" key="2">
    <source>
        <dbReference type="EMBL" id="KAK2583214.1"/>
    </source>
</evidence>
<keyword evidence="3" id="KW-1185">Reference proteome</keyword>
<sequence length="661" mass="76078">MCGAILVYYSRVSLFESPPRRLEDLKKSIEMKYSSLQEDEYGVDLPQGRLPDNVYENIMATATENVKPIDDTSHEEGSMVSNLPLLFADGYPTSLEKITLAQLECFITFMVRCSLGHDTTEIITEPQWWPKEIKFSNPLIRPRKVTDNWMANLKKLVFRCYTYHKSEYLLRFCSYLARYPHEELEYVNNWDSTTSLYHKNTGKLLVTFRNENMNYDKKNDSPRKTLLLHNGITSSLANKSKQQTQSFMVQPPCDDIYLCDNCDAEFIGLEKMKEHEEICCEQQDHASNGSRSTTPDLLTIAPESNQNQFLEYFQLCSKEKECKTTEPNSEIVNVCVPNRNSRRVRSSINLTRCRTIPFSSPAGIVIAKKSKTMTEETQQERLDRIERHVLAPPITNSNRPKWLDKEIDHDRWVVTYKLNRDKSVNDYVHQYKFSDSLKGKPVLNIKSQILYAGCRPIYVILTRLNQKQIEELKRNSFKHQSSIVKTLHKKVGPASKTKLKHEINSTLNDTIKEEQKEVEPMIIEDESIPTVKFTTSITPINFNCESKPVITNRTKEIAPCSGMQNSITVIDLCSSDEEDVSNIHVSSDENQDPMKSLLKDRLHNLPSSKVCSKTCIYPAHSNQWLMQNIFSEDNENHVNKCHIGSVLDTCIHLSPILRPAP</sequence>
<dbReference type="InterPro" id="IPR019525">
    <property type="entry name" value="Nrf1_NLS/DNA-bd_dimer"/>
</dbReference>
<organism evidence="2 3">
    <name type="scientific">Odynerus spinipes</name>
    <dbReference type="NCBI Taxonomy" id="1348599"/>
    <lineage>
        <taxon>Eukaryota</taxon>
        <taxon>Metazoa</taxon>
        <taxon>Ecdysozoa</taxon>
        <taxon>Arthropoda</taxon>
        <taxon>Hexapoda</taxon>
        <taxon>Insecta</taxon>
        <taxon>Pterygota</taxon>
        <taxon>Neoptera</taxon>
        <taxon>Endopterygota</taxon>
        <taxon>Hymenoptera</taxon>
        <taxon>Apocrita</taxon>
        <taxon>Aculeata</taxon>
        <taxon>Vespoidea</taxon>
        <taxon>Vespidae</taxon>
        <taxon>Eumeninae</taxon>
        <taxon>Odynerus</taxon>
    </lineage>
</organism>
<reference evidence="2" key="1">
    <citation type="submission" date="2021-08" db="EMBL/GenBank/DDBJ databases">
        <authorList>
            <person name="Misof B."/>
            <person name="Oliver O."/>
            <person name="Podsiadlowski L."/>
            <person name="Donath A."/>
            <person name="Peters R."/>
            <person name="Mayer C."/>
            <person name="Rust J."/>
            <person name="Gunkel S."/>
            <person name="Lesny P."/>
            <person name="Martin S."/>
            <person name="Oeyen J.P."/>
            <person name="Petersen M."/>
            <person name="Panagiotis P."/>
            <person name="Wilbrandt J."/>
            <person name="Tanja T."/>
        </authorList>
    </citation>
    <scope>NUCLEOTIDE SEQUENCE</scope>
    <source>
        <strain evidence="2">GBR_01_08_01A</strain>
        <tissue evidence="2">Thorax + abdomen</tissue>
    </source>
</reference>
<proteinExistence type="predicted"/>
<dbReference type="Proteomes" id="UP001258017">
    <property type="component" value="Unassembled WGS sequence"/>
</dbReference>
<dbReference type="AlphaFoldDB" id="A0AAD9RNY4"/>
<evidence type="ECO:0000313" key="3">
    <source>
        <dbReference type="Proteomes" id="UP001258017"/>
    </source>
</evidence>
<protein>
    <recommendedName>
        <fullName evidence="1">Nuclear respiratory factor 1 NLS/DNA-binding dimerisation domain-containing protein</fullName>
    </recommendedName>
</protein>